<gene>
    <name evidence="1" type="ORF">B1806_11335</name>
</gene>
<dbReference type="EMBL" id="MWQO01000040">
    <property type="protein sequence ID" value="THD09317.1"/>
    <property type="molecule type" value="Genomic_DNA"/>
</dbReference>
<dbReference type="AlphaFoldDB" id="A0A4S3KKG6"/>
<evidence type="ECO:0000313" key="1">
    <source>
        <dbReference type="EMBL" id="THD09317.1"/>
    </source>
</evidence>
<comment type="caution">
    <text evidence="1">The sequence shown here is derived from an EMBL/GenBank/DDBJ whole genome shotgun (WGS) entry which is preliminary data.</text>
</comment>
<name>A0A4S3KKG6_9GAMM</name>
<reference evidence="1 2" key="1">
    <citation type="submission" date="2017-02" db="EMBL/GenBank/DDBJ databases">
        <title>Whole genome sequencing of Metallibacterium scheffleri DSM 24874 (T).</title>
        <authorList>
            <person name="Kumar S."/>
            <person name="Patil P."/>
            <person name="Patil P.B."/>
        </authorList>
    </citation>
    <scope>NUCLEOTIDE SEQUENCE [LARGE SCALE GENOMIC DNA]</scope>
    <source>
        <strain evidence="1 2">DSM 24874</strain>
    </source>
</reference>
<accession>A0A4S3KKG6</accession>
<evidence type="ECO:0000313" key="2">
    <source>
        <dbReference type="Proteomes" id="UP000307749"/>
    </source>
</evidence>
<dbReference type="RefSeq" id="WP_081128030.1">
    <property type="nucleotide sequence ID" value="NZ_LDOS01000002.1"/>
</dbReference>
<sequence length="83" mass="8905">MSAAAAARILAHYPARSALWGARMVASPACVLTYERDDAGRCWHLLEGGQPCAIALSTDQMVLAARGASNWPAIRLEHFPSRA</sequence>
<organism evidence="1 2">
    <name type="scientific">Metallibacterium scheffleri</name>
    <dbReference type="NCBI Taxonomy" id="993689"/>
    <lineage>
        <taxon>Bacteria</taxon>
        <taxon>Pseudomonadati</taxon>
        <taxon>Pseudomonadota</taxon>
        <taxon>Gammaproteobacteria</taxon>
        <taxon>Lysobacterales</taxon>
        <taxon>Rhodanobacteraceae</taxon>
        <taxon>Metallibacterium</taxon>
    </lineage>
</organism>
<dbReference type="Proteomes" id="UP000307749">
    <property type="component" value="Unassembled WGS sequence"/>
</dbReference>
<protein>
    <submittedName>
        <fullName evidence="1">Uncharacterized protein</fullName>
    </submittedName>
</protein>
<keyword evidence="2" id="KW-1185">Reference proteome</keyword>
<proteinExistence type="predicted"/>
<dbReference type="STRING" id="993689.GCA_002077135_02398"/>